<dbReference type="CDD" id="cd07043">
    <property type="entry name" value="STAS_anti-anti-sigma_factors"/>
    <property type="match status" value="1"/>
</dbReference>
<evidence type="ECO:0000313" key="4">
    <source>
        <dbReference type="EMBL" id="POB49025.1"/>
    </source>
</evidence>
<dbReference type="RefSeq" id="WP_011078759.1">
    <property type="nucleotide sequence ID" value="NZ_AP026552.1"/>
</dbReference>
<reference evidence="3" key="3">
    <citation type="journal article" date="2018" name="Genome Biol.">
        <title>SKESA: strategic k-mer extension for scrupulous assemblies.</title>
        <authorList>
            <person name="Souvorov A."/>
            <person name="Agarwala R."/>
            <person name="Lipman D.J."/>
        </authorList>
    </citation>
    <scope>NUCLEOTIDE SEQUENCE</scope>
    <source>
        <strain evidence="3">BCW_3452</strain>
    </source>
</reference>
<feature type="domain" description="STAS" evidence="1">
    <location>
        <begin position="14"/>
        <end position="105"/>
    </location>
</feature>
<reference evidence="2 6" key="1">
    <citation type="submission" date="2017-01" db="EMBL/GenBank/DDBJ databases">
        <title>Complete Genome Sequence of Vibrio vulnificus FORC_053.</title>
        <authorList>
            <consortium name="Food-borne Pathogen Omics Research Center"/>
            <person name="Chung H.Y."/>
            <person name="Na E.J."/>
            <person name="Song J.S."/>
            <person name="Kim H."/>
            <person name="Lee J.-H."/>
            <person name="Ryu S."/>
            <person name="Choi S.H."/>
        </authorList>
    </citation>
    <scope>NUCLEOTIDE SEQUENCE [LARGE SCALE GENOMIC DNA]</scope>
    <source>
        <strain evidence="2 6">FORC_053</strain>
    </source>
</reference>
<protein>
    <submittedName>
        <fullName evidence="4">STAS domain-containing protein</fullName>
    </submittedName>
</protein>
<dbReference type="Pfam" id="PF13466">
    <property type="entry name" value="STAS_2"/>
    <property type="match status" value="1"/>
</dbReference>
<dbReference type="Proteomes" id="UP000263418">
    <property type="component" value="Chromosome 1"/>
</dbReference>
<dbReference type="Gene3D" id="3.30.750.24">
    <property type="entry name" value="STAS domain"/>
    <property type="match status" value="1"/>
</dbReference>
<dbReference type="AlphaFoldDB" id="A0A1V8N0X6"/>
<dbReference type="EMBL" id="PDGH01000054">
    <property type="protein sequence ID" value="POB49025.1"/>
    <property type="molecule type" value="Genomic_DNA"/>
</dbReference>
<dbReference type="InterPro" id="IPR058548">
    <property type="entry name" value="MlaB-like_STAS"/>
</dbReference>
<dbReference type="Proteomes" id="UP000237466">
    <property type="component" value="Unassembled WGS sequence"/>
</dbReference>
<organism evidence="4 5">
    <name type="scientific">Vibrio vulnificus</name>
    <dbReference type="NCBI Taxonomy" id="672"/>
    <lineage>
        <taxon>Bacteria</taxon>
        <taxon>Pseudomonadati</taxon>
        <taxon>Pseudomonadota</taxon>
        <taxon>Gammaproteobacteria</taxon>
        <taxon>Vibrionales</taxon>
        <taxon>Vibrionaceae</taxon>
        <taxon>Vibrio</taxon>
    </lineage>
</organism>
<name>A0A1V8N0X6_VIBVL</name>
<reference evidence="4 5" key="2">
    <citation type="journal article" date="2018" name="Front. Microbiol.">
        <title>Phylogeny of Vibrio vulnificus from the Analysis of the Core-Genome: Implications for Intra-Species Taxonomy.</title>
        <authorList>
            <person name="Roig F.J."/>
            <person name="Gonzalez-Candelas F."/>
            <person name="Sanjuan E."/>
            <person name="Fouz B."/>
            <person name="Feil E.J."/>
            <person name="Llorens C."/>
            <person name="Baker-Austin C."/>
            <person name="Oliver J.D."/>
            <person name="Danin-Poleg Y."/>
            <person name="Gibas C.J."/>
            <person name="Kashi Y."/>
            <person name="Gulig P.A."/>
            <person name="Morrison S.S."/>
            <person name="Amaro C."/>
        </authorList>
    </citation>
    <scope>NUCLEOTIDE SEQUENCE [LARGE SCALE GENOMIC DNA]</scope>
    <source>
        <strain evidence="4 5">CECT4608</strain>
    </source>
</reference>
<dbReference type="SUPFAM" id="SSF52091">
    <property type="entry name" value="SpoIIaa-like"/>
    <property type="match status" value="1"/>
</dbReference>
<gene>
    <name evidence="4" type="ORF">CRN52_06045</name>
    <name evidence="2" type="ORF">FORC53_2646</name>
    <name evidence="3" type="ORF">I7730_04495</name>
</gene>
<dbReference type="EMBL" id="DACRBY010000004">
    <property type="protein sequence ID" value="HAS8539043.1"/>
    <property type="molecule type" value="Genomic_DNA"/>
</dbReference>
<dbReference type="PANTHER" id="PTHR35849:SF1">
    <property type="entry name" value="INTERMEMBRANE PHOSPHOLIPID TRANSPORT SYSTEM BINDING PROTEIN MLAB"/>
    <property type="match status" value="1"/>
</dbReference>
<dbReference type="Proteomes" id="UP000863257">
    <property type="component" value="Unassembled WGS sequence"/>
</dbReference>
<accession>A0A1V8N0X6</accession>
<evidence type="ECO:0000313" key="6">
    <source>
        <dbReference type="Proteomes" id="UP000263418"/>
    </source>
</evidence>
<dbReference type="OMA" id="KRNCHIM"/>
<reference evidence="3" key="4">
    <citation type="submission" date="2019-01" db="EMBL/GenBank/DDBJ databases">
        <authorList>
            <consortium name="NCBI Pathogen Detection Project"/>
        </authorList>
    </citation>
    <scope>NUCLEOTIDE SEQUENCE</scope>
    <source>
        <strain evidence="3">BCW_3452</strain>
    </source>
</reference>
<dbReference type="KEGG" id="vvl:VV93_v1c04270"/>
<sequence length="105" mass="12101">MSHPQWQQSTDEKVSLSGNLDREQVPSLWRFAQTWKPRNSQVEFSLKTVQRVDSAGMVMLIHLLEHAKKQNCHIMLSFVPAQLRTLFQLSNVEAVVAKHIQSYQG</sequence>
<evidence type="ECO:0000313" key="3">
    <source>
        <dbReference type="EMBL" id="HAS8539043.1"/>
    </source>
</evidence>
<dbReference type="InterPro" id="IPR002645">
    <property type="entry name" value="STAS_dom"/>
</dbReference>
<proteinExistence type="predicted"/>
<dbReference type="PANTHER" id="PTHR35849">
    <property type="entry name" value="BLR2341 PROTEIN"/>
    <property type="match status" value="1"/>
</dbReference>
<dbReference type="PROSITE" id="PS50801">
    <property type="entry name" value="STAS"/>
    <property type="match status" value="1"/>
</dbReference>
<evidence type="ECO:0000313" key="2">
    <source>
        <dbReference type="EMBL" id="AXX60985.1"/>
    </source>
</evidence>
<evidence type="ECO:0000259" key="1">
    <source>
        <dbReference type="PROSITE" id="PS50801"/>
    </source>
</evidence>
<dbReference type="InterPro" id="IPR036513">
    <property type="entry name" value="STAS_dom_sf"/>
</dbReference>
<evidence type="ECO:0000313" key="5">
    <source>
        <dbReference type="Proteomes" id="UP000237466"/>
    </source>
</evidence>
<dbReference type="EMBL" id="CP019290">
    <property type="protein sequence ID" value="AXX60985.1"/>
    <property type="molecule type" value="Genomic_DNA"/>
</dbReference>
<dbReference type="InterPro" id="IPR052746">
    <property type="entry name" value="MlaB_ABC_Transporter"/>
</dbReference>